<keyword evidence="2 6" id="KW-1003">Cell membrane</keyword>
<feature type="transmembrane region" description="Helical" evidence="6">
    <location>
        <begin position="47"/>
        <end position="64"/>
    </location>
</feature>
<name>A0A5C5Z594_9BACT</name>
<feature type="domain" description="VTT" evidence="7">
    <location>
        <begin position="64"/>
        <end position="182"/>
    </location>
</feature>
<keyword evidence="3 6" id="KW-0812">Transmembrane</keyword>
<accession>A0A5C5Z594</accession>
<evidence type="ECO:0000256" key="1">
    <source>
        <dbReference type="ARBA" id="ARBA00004651"/>
    </source>
</evidence>
<dbReference type="AlphaFoldDB" id="A0A5C5Z594"/>
<evidence type="ECO:0000256" key="3">
    <source>
        <dbReference type="ARBA" id="ARBA00022692"/>
    </source>
</evidence>
<organism evidence="8 9">
    <name type="scientific">Novipirellula herctigrandis</name>
    <dbReference type="NCBI Taxonomy" id="2527986"/>
    <lineage>
        <taxon>Bacteria</taxon>
        <taxon>Pseudomonadati</taxon>
        <taxon>Planctomycetota</taxon>
        <taxon>Planctomycetia</taxon>
        <taxon>Pirellulales</taxon>
        <taxon>Pirellulaceae</taxon>
        <taxon>Novipirellula</taxon>
    </lineage>
</organism>
<dbReference type="Proteomes" id="UP000315010">
    <property type="component" value="Unassembled WGS sequence"/>
</dbReference>
<evidence type="ECO:0000256" key="2">
    <source>
        <dbReference type="ARBA" id="ARBA00022475"/>
    </source>
</evidence>
<dbReference type="PANTHER" id="PTHR12677">
    <property type="entry name" value="GOLGI APPARATUS MEMBRANE PROTEIN TVP38-RELATED"/>
    <property type="match status" value="1"/>
</dbReference>
<gene>
    <name evidence="8" type="ORF">CA13_40220</name>
</gene>
<evidence type="ECO:0000256" key="5">
    <source>
        <dbReference type="ARBA" id="ARBA00023136"/>
    </source>
</evidence>
<evidence type="ECO:0000256" key="4">
    <source>
        <dbReference type="ARBA" id="ARBA00022989"/>
    </source>
</evidence>
<keyword evidence="9" id="KW-1185">Reference proteome</keyword>
<protein>
    <recommendedName>
        <fullName evidence="6">TVP38/TMEM64 family membrane protein</fullName>
    </recommendedName>
</protein>
<evidence type="ECO:0000313" key="8">
    <source>
        <dbReference type="EMBL" id="TWT82559.1"/>
    </source>
</evidence>
<comment type="caution">
    <text evidence="8">The sequence shown here is derived from an EMBL/GenBank/DDBJ whole genome shotgun (WGS) entry which is preliminary data.</text>
</comment>
<dbReference type="InterPro" id="IPR032816">
    <property type="entry name" value="VTT_dom"/>
</dbReference>
<evidence type="ECO:0000313" key="9">
    <source>
        <dbReference type="Proteomes" id="UP000315010"/>
    </source>
</evidence>
<dbReference type="InterPro" id="IPR015414">
    <property type="entry name" value="TMEM64"/>
</dbReference>
<reference evidence="8 9" key="1">
    <citation type="submission" date="2019-02" db="EMBL/GenBank/DDBJ databases">
        <title>Deep-cultivation of Planctomycetes and their phenomic and genomic characterization uncovers novel biology.</title>
        <authorList>
            <person name="Wiegand S."/>
            <person name="Jogler M."/>
            <person name="Boedeker C."/>
            <person name="Pinto D."/>
            <person name="Vollmers J."/>
            <person name="Rivas-Marin E."/>
            <person name="Kohn T."/>
            <person name="Peeters S.H."/>
            <person name="Heuer A."/>
            <person name="Rast P."/>
            <person name="Oberbeckmann S."/>
            <person name="Bunk B."/>
            <person name="Jeske O."/>
            <person name="Meyerdierks A."/>
            <person name="Storesund J.E."/>
            <person name="Kallscheuer N."/>
            <person name="Luecker S."/>
            <person name="Lage O.M."/>
            <person name="Pohl T."/>
            <person name="Merkel B.J."/>
            <person name="Hornburger P."/>
            <person name="Mueller R.-W."/>
            <person name="Bruemmer F."/>
            <person name="Labrenz M."/>
            <person name="Spormann A.M."/>
            <person name="Op Den Camp H."/>
            <person name="Overmann J."/>
            <person name="Amann R."/>
            <person name="Jetten M.S.M."/>
            <person name="Mascher T."/>
            <person name="Medema M.H."/>
            <person name="Devos D.P."/>
            <person name="Kaster A.-K."/>
            <person name="Ovreas L."/>
            <person name="Rohde M."/>
            <person name="Galperin M.Y."/>
            <person name="Jogler C."/>
        </authorList>
    </citation>
    <scope>NUCLEOTIDE SEQUENCE [LARGE SCALE GENOMIC DNA]</scope>
    <source>
        <strain evidence="8 9">CA13</strain>
    </source>
</reference>
<proteinExistence type="inferred from homology"/>
<comment type="similarity">
    <text evidence="6">Belongs to the TVP38/TMEM64 family.</text>
</comment>
<comment type="caution">
    <text evidence="6">Lacks conserved residue(s) required for the propagation of feature annotation.</text>
</comment>
<evidence type="ECO:0000256" key="6">
    <source>
        <dbReference type="RuleBase" id="RU366058"/>
    </source>
</evidence>
<dbReference type="EMBL" id="SJPJ01000001">
    <property type="protein sequence ID" value="TWT82559.1"/>
    <property type="molecule type" value="Genomic_DNA"/>
</dbReference>
<evidence type="ECO:0000259" key="7">
    <source>
        <dbReference type="Pfam" id="PF09335"/>
    </source>
</evidence>
<dbReference type="PANTHER" id="PTHR12677:SF59">
    <property type="entry name" value="GOLGI APPARATUS MEMBRANE PROTEIN TVP38-RELATED"/>
    <property type="match status" value="1"/>
</dbReference>
<feature type="transmembrane region" description="Helical" evidence="6">
    <location>
        <begin position="160"/>
        <end position="179"/>
    </location>
</feature>
<dbReference type="Pfam" id="PF09335">
    <property type="entry name" value="VTT_dom"/>
    <property type="match status" value="1"/>
</dbReference>
<feature type="transmembrane region" description="Helical" evidence="6">
    <location>
        <begin position="76"/>
        <end position="100"/>
    </location>
</feature>
<keyword evidence="4 6" id="KW-1133">Transmembrane helix</keyword>
<keyword evidence="5 6" id="KW-0472">Membrane</keyword>
<comment type="subcellular location">
    <subcellularLocation>
        <location evidence="1 6">Cell membrane</location>
        <topology evidence="1 6">Multi-pass membrane protein</topology>
    </subcellularLocation>
</comment>
<feature type="transmembrane region" description="Helical" evidence="6">
    <location>
        <begin position="194"/>
        <end position="214"/>
    </location>
</feature>
<sequence>MASPTDSRRFPFRLIVPAVLLLAALLFAAVGVDVDEVQQWIANQGNAATFLFVVVGIVMMSTVVPKTAIAVSAGALFGMLTGSLLLLLIATLAAMLNYAIGRWWLRRYLDEKVASSKSPWAAVIREMAAEAGVGFHLLIRLSPIPTMMISYSMGASSARRIPYLIAAIAAVVPHSIWVYSGSSAMVAGSDSGNGLAWLHTAIAITFGLVVGIVVPREAMRRLAKQSGEMET</sequence>
<dbReference type="GO" id="GO:0005886">
    <property type="term" value="C:plasma membrane"/>
    <property type="evidence" value="ECO:0007669"/>
    <property type="project" value="UniProtKB-SubCell"/>
</dbReference>
<dbReference type="RefSeq" id="WP_419194548.1">
    <property type="nucleotide sequence ID" value="NZ_SJPJ01000001.1"/>
</dbReference>